<evidence type="ECO:0000313" key="6">
    <source>
        <dbReference type="Proteomes" id="UP000663864"/>
    </source>
</evidence>
<reference evidence="3" key="1">
    <citation type="submission" date="2021-02" db="EMBL/GenBank/DDBJ databases">
        <authorList>
            <person name="Nowell W R."/>
        </authorList>
    </citation>
    <scope>NUCLEOTIDE SEQUENCE</scope>
</reference>
<evidence type="ECO:0000313" key="4">
    <source>
        <dbReference type="EMBL" id="CAF3939954.1"/>
    </source>
</evidence>
<dbReference type="Proteomes" id="UP000663882">
    <property type="component" value="Unassembled WGS sequence"/>
</dbReference>
<feature type="compositionally biased region" description="Basic residues" evidence="1">
    <location>
        <begin position="111"/>
        <end position="127"/>
    </location>
</feature>
<dbReference type="EMBL" id="CAJNOT010004546">
    <property type="protein sequence ID" value="CAF1436256.1"/>
    <property type="molecule type" value="Genomic_DNA"/>
</dbReference>
<gene>
    <name evidence="5" type="ORF">FNK824_LOCUS35708</name>
    <name evidence="4" type="ORF">JBS370_LOCUS22940</name>
    <name evidence="2" type="ORF">RFH988_LOCUS35096</name>
    <name evidence="3" type="ORF">ZHD862_LOCUS34611</name>
</gene>
<sequence length="146" mass="15981">MGGSSAQWLLAMYVNLAPRADNNLVNHSPTSSLSLVIYVPIAVNTSISVPMSDEDGDILRCRFAQSSKNMSGIIVNECSGGCSSTALPSSTQLFATSHPSQHQRQAPHPLQHQRKAPHPLQHQRKAPHPLQHQSHPRQQALLRSQQ</sequence>
<dbReference type="Proteomes" id="UP000663836">
    <property type="component" value="Unassembled WGS sequence"/>
</dbReference>
<organism evidence="3 6">
    <name type="scientific">Rotaria sordida</name>
    <dbReference type="NCBI Taxonomy" id="392033"/>
    <lineage>
        <taxon>Eukaryota</taxon>
        <taxon>Metazoa</taxon>
        <taxon>Spiralia</taxon>
        <taxon>Gnathifera</taxon>
        <taxon>Rotifera</taxon>
        <taxon>Eurotatoria</taxon>
        <taxon>Bdelloidea</taxon>
        <taxon>Philodinida</taxon>
        <taxon>Philodinidae</taxon>
        <taxon>Rotaria</taxon>
    </lineage>
</organism>
<dbReference type="Proteomes" id="UP000663864">
    <property type="component" value="Unassembled WGS sequence"/>
</dbReference>
<feature type="compositionally biased region" description="Polar residues" evidence="1">
    <location>
        <begin position="92"/>
        <end position="104"/>
    </location>
</feature>
<evidence type="ECO:0000313" key="2">
    <source>
        <dbReference type="EMBL" id="CAF1407215.1"/>
    </source>
</evidence>
<evidence type="ECO:0000256" key="1">
    <source>
        <dbReference type="SAM" id="MobiDB-lite"/>
    </source>
</evidence>
<evidence type="ECO:0000313" key="3">
    <source>
        <dbReference type="EMBL" id="CAF1436256.1"/>
    </source>
</evidence>
<name>A0A815NNP9_9BILA</name>
<feature type="region of interest" description="Disordered" evidence="1">
    <location>
        <begin position="92"/>
        <end position="146"/>
    </location>
</feature>
<dbReference type="EMBL" id="CAJOBE010015489">
    <property type="protein sequence ID" value="CAF4190312.1"/>
    <property type="molecule type" value="Genomic_DNA"/>
</dbReference>
<dbReference type="Proteomes" id="UP000663874">
    <property type="component" value="Unassembled WGS sequence"/>
</dbReference>
<dbReference type="EMBL" id="CAJNOO010005170">
    <property type="protein sequence ID" value="CAF1407215.1"/>
    <property type="molecule type" value="Genomic_DNA"/>
</dbReference>
<comment type="caution">
    <text evidence="3">The sequence shown here is derived from an EMBL/GenBank/DDBJ whole genome shotgun (WGS) entry which is preliminary data.</text>
</comment>
<proteinExistence type="predicted"/>
<dbReference type="OrthoDB" id="10063988at2759"/>
<evidence type="ECO:0000313" key="5">
    <source>
        <dbReference type="EMBL" id="CAF4190312.1"/>
    </source>
</evidence>
<accession>A0A815NNP9</accession>
<dbReference type="EMBL" id="CAJOBD010003297">
    <property type="protein sequence ID" value="CAF3939954.1"/>
    <property type="molecule type" value="Genomic_DNA"/>
</dbReference>
<dbReference type="AlphaFoldDB" id="A0A815NNP9"/>
<protein>
    <submittedName>
        <fullName evidence="3">Uncharacterized protein</fullName>
    </submittedName>
</protein>
<feature type="compositionally biased region" description="Polar residues" evidence="1">
    <location>
        <begin position="131"/>
        <end position="146"/>
    </location>
</feature>